<dbReference type="Proteomes" id="UP001149140">
    <property type="component" value="Unassembled WGS sequence"/>
</dbReference>
<comment type="caution">
    <text evidence="1">The sequence shown here is derived from an EMBL/GenBank/DDBJ whole genome shotgun (WGS) entry which is preliminary data.</text>
</comment>
<evidence type="ECO:0000313" key="2">
    <source>
        <dbReference type="Proteomes" id="UP001149140"/>
    </source>
</evidence>
<protein>
    <recommendedName>
        <fullName evidence="3">FAD/NAD(P)-binding domain-containing protein</fullName>
    </recommendedName>
</protein>
<name>A0A9X3MXV4_9ACTN</name>
<reference evidence="1" key="1">
    <citation type="submission" date="2022-10" db="EMBL/GenBank/DDBJ databases">
        <title>The WGS of Solirubrobacter ginsenosidimutans DSM 21036.</title>
        <authorList>
            <person name="Jiang Z."/>
        </authorList>
    </citation>
    <scope>NUCLEOTIDE SEQUENCE</scope>
    <source>
        <strain evidence="1">DSM 21036</strain>
    </source>
</reference>
<accession>A0A9X3MXV4</accession>
<sequence length="100" mass="10410">MSASVPPLRVLVAGGGVAAIETVLALRALASERVAIELLAPADEYVEKPLSVRSPFDGAAEPRVPLAALPACGIVHHHGARGGRCRAARGAHHRRRAARL</sequence>
<gene>
    <name evidence="1" type="ORF">OM076_32355</name>
</gene>
<dbReference type="EMBL" id="JAPDOD010000040">
    <property type="protein sequence ID" value="MDA0165006.1"/>
    <property type="molecule type" value="Genomic_DNA"/>
</dbReference>
<dbReference type="RefSeq" id="WP_270044260.1">
    <property type="nucleotide sequence ID" value="NZ_JAPDOD010000040.1"/>
</dbReference>
<evidence type="ECO:0000313" key="1">
    <source>
        <dbReference type="EMBL" id="MDA0165006.1"/>
    </source>
</evidence>
<keyword evidence="2" id="KW-1185">Reference proteome</keyword>
<proteinExistence type="predicted"/>
<evidence type="ECO:0008006" key="3">
    <source>
        <dbReference type="Google" id="ProtNLM"/>
    </source>
</evidence>
<organism evidence="1 2">
    <name type="scientific">Solirubrobacter ginsenosidimutans</name>
    <dbReference type="NCBI Taxonomy" id="490573"/>
    <lineage>
        <taxon>Bacteria</taxon>
        <taxon>Bacillati</taxon>
        <taxon>Actinomycetota</taxon>
        <taxon>Thermoleophilia</taxon>
        <taxon>Solirubrobacterales</taxon>
        <taxon>Solirubrobacteraceae</taxon>
        <taxon>Solirubrobacter</taxon>
    </lineage>
</organism>
<dbReference type="AlphaFoldDB" id="A0A9X3MXV4"/>